<dbReference type="Proteomes" id="UP001182991">
    <property type="component" value="Unassembled WGS sequence"/>
</dbReference>
<proteinExistence type="predicted"/>
<dbReference type="PROSITE" id="PS51257">
    <property type="entry name" value="PROKAR_LIPOPROTEIN"/>
    <property type="match status" value="1"/>
</dbReference>
<evidence type="ECO:0000313" key="2">
    <source>
        <dbReference type="Proteomes" id="UP001182991"/>
    </source>
</evidence>
<dbReference type="Gene3D" id="2.60.40.10">
    <property type="entry name" value="Immunoglobulins"/>
    <property type="match status" value="1"/>
</dbReference>
<name>A0ABU2KGK4_9FLAO</name>
<dbReference type="RefSeq" id="WP_311400797.1">
    <property type="nucleotide sequence ID" value="NZ_JAVRBG010000003.1"/>
</dbReference>
<comment type="caution">
    <text evidence="1">The sequence shown here is derived from an EMBL/GenBank/DDBJ whole genome shotgun (WGS) entry which is preliminary data.</text>
</comment>
<dbReference type="SUPFAM" id="SSF49478">
    <property type="entry name" value="Cna protein B-type domain"/>
    <property type="match status" value="1"/>
</dbReference>
<sequence>MKKMYLLVICVILMACSQDDTVREEVEAIGDYSLSGKFLAPNQIDPISNANVTLFKAEQKQAETLTNSLGEFNFEELFEGSYSILLEKGHFSSRLNVDIEDGQINNSVDVGNIDIQEFPRIGVVTGSYDNIENILYDMGLVNPITNAPLFDIIEGNSAGRSSIKNKNPRGQQHNHFGKTASTNPYLTTNVDFTLEELLSNSGQLAEYDILFFNCGLDTANADLNTNVYDFVNNGGILYATDWAFPFIEQINSISGNAYLTFTEPHRSGVSVSTEATILDATLSNWLVDNFGVGANGTLTIDEFLGSWQVVDSHDETQVLPWLNGSVEYMDANNNLVNTTKNLAFTYQIGEGGIFYSSFHTENNEEGFSDVDRIMEYMVFELSTLGQAQE</sequence>
<accession>A0ABU2KGK4</accession>
<dbReference type="InterPro" id="IPR029062">
    <property type="entry name" value="Class_I_gatase-like"/>
</dbReference>
<keyword evidence="2" id="KW-1185">Reference proteome</keyword>
<evidence type="ECO:0000313" key="1">
    <source>
        <dbReference type="EMBL" id="MDT0293842.1"/>
    </source>
</evidence>
<protein>
    <submittedName>
        <fullName evidence="1">Carboxypeptidase-like regulatory domain-containing protein</fullName>
    </submittedName>
</protein>
<gene>
    <name evidence="1" type="ORF">RLT85_04280</name>
</gene>
<dbReference type="EMBL" id="JAVRBG010000003">
    <property type="protein sequence ID" value="MDT0293842.1"/>
    <property type="molecule type" value="Genomic_DNA"/>
</dbReference>
<dbReference type="InterPro" id="IPR013783">
    <property type="entry name" value="Ig-like_fold"/>
</dbReference>
<organism evidence="1 2">
    <name type="scientific">Mesonia ostreae</name>
    <dbReference type="NCBI Taxonomy" id="861110"/>
    <lineage>
        <taxon>Bacteria</taxon>
        <taxon>Pseudomonadati</taxon>
        <taxon>Bacteroidota</taxon>
        <taxon>Flavobacteriia</taxon>
        <taxon>Flavobacteriales</taxon>
        <taxon>Flavobacteriaceae</taxon>
        <taxon>Mesonia</taxon>
    </lineage>
</organism>
<dbReference type="SUPFAM" id="SSF52317">
    <property type="entry name" value="Class I glutamine amidotransferase-like"/>
    <property type="match status" value="1"/>
</dbReference>
<dbReference type="Pfam" id="PF13620">
    <property type="entry name" value="CarboxypepD_reg"/>
    <property type="match status" value="1"/>
</dbReference>
<reference evidence="2" key="1">
    <citation type="submission" date="2023-07" db="EMBL/GenBank/DDBJ databases">
        <title>Isolating and identifying novel microbial strains from the Mariana Trench.</title>
        <authorList>
            <person name="Fu H."/>
        </authorList>
    </citation>
    <scope>NUCLEOTIDE SEQUENCE [LARGE SCALE GENOMIC DNA]</scope>
    <source>
        <strain evidence="2">T-y2</strain>
    </source>
</reference>